<evidence type="ECO:0000259" key="2">
    <source>
        <dbReference type="Pfam" id="PF19087"/>
    </source>
</evidence>
<sequence length="679" mass="74337">MGVSASADYNGPFYNDGNKPFVYHLNGSDTATATMTLTDDKSNTEKGFPTSSGTDEILPIDSKKWETGGYTKLYANLDIENNSSTGQPVNEELRLDNLDDSKSKGVYVADSDKGPILAKLKGWLKDKQVQKLDFYTDKGGDTDTIINSTDSQSDIDKNFDILENANWNANGFAIHVTTPDGGDGSPLKAGGSLSLKIPLSVATKANLKSNTVGFKMTQYDGENQNPTTLRPCFSEGFTKASVNSKPYLVTEKTTDGTYQAITDDVKSLVPDAKSNPIIFDPFGVGFDKAEDQRNDPQAFKTGNYFVDTKPIFKKVSQDGWSIDYSDKKNNVMPPYYRYIWDDSSQLKIVDQDGKTIDMSQGKYATYVSLRKVLDAKDWTMKAGETVDPSKGFESWTNSTGTIKDLAEAEKAGLKVGIKSLSNGNYDVTYTVQDAKFDGDPTVQNVSKTVQVTVTGNGGNTNNGGGSNSTSGSSSTGSTTNTNPSTGSNSTSNSNNNSTSSSSSSTSNNGSNSTSVTTSAHVNTKGTAVYATKKIGLYKKADFSRRNRIKWYAKTKRVNRPEFIVKGFKRDNSGKLRYRVQQYNPYTGKYVKGTKGYITTSTKYVVSAYYQSVPKSKKIRAINRKGVNSYKKASLTKKVRNYKKGTLLKVKKVIHHKLATRYVLTNGRYVTANKKFVIQK</sequence>
<dbReference type="Proteomes" id="UP001597156">
    <property type="component" value="Unassembled WGS sequence"/>
</dbReference>
<dbReference type="InterPro" id="IPR044081">
    <property type="entry name" value="DUF5776"/>
</dbReference>
<name>A0ABW3PP62_9LACO</name>
<evidence type="ECO:0000313" key="4">
    <source>
        <dbReference type="Proteomes" id="UP001597156"/>
    </source>
</evidence>
<proteinExistence type="predicted"/>
<evidence type="ECO:0000313" key="3">
    <source>
        <dbReference type="EMBL" id="MFD1124095.1"/>
    </source>
</evidence>
<evidence type="ECO:0000256" key="1">
    <source>
        <dbReference type="SAM" id="MobiDB-lite"/>
    </source>
</evidence>
<feature type="compositionally biased region" description="Gly residues" evidence="1">
    <location>
        <begin position="455"/>
        <end position="466"/>
    </location>
</feature>
<accession>A0ABW3PP62</accession>
<keyword evidence="4" id="KW-1185">Reference proteome</keyword>
<feature type="region of interest" description="Disordered" evidence="1">
    <location>
        <begin position="452"/>
        <end position="519"/>
    </location>
</feature>
<protein>
    <submittedName>
        <fullName evidence="3">DUF5776 domain-containing protein</fullName>
    </submittedName>
</protein>
<gene>
    <name evidence="3" type="ORF">ACFQ22_01795</name>
</gene>
<dbReference type="Pfam" id="PF19087">
    <property type="entry name" value="DUF5776"/>
    <property type="match status" value="1"/>
</dbReference>
<dbReference type="EMBL" id="JBHTLH010000005">
    <property type="protein sequence ID" value="MFD1124095.1"/>
    <property type="molecule type" value="Genomic_DNA"/>
</dbReference>
<feature type="compositionally biased region" description="Low complexity" evidence="1">
    <location>
        <begin position="467"/>
        <end position="518"/>
    </location>
</feature>
<feature type="domain" description="DUF5776" evidence="2">
    <location>
        <begin position="608"/>
        <end position="676"/>
    </location>
</feature>
<dbReference type="RefSeq" id="WP_225419041.1">
    <property type="nucleotide sequence ID" value="NZ_JBHTLH010000005.1"/>
</dbReference>
<organism evidence="3 4">
    <name type="scientific">Lentilactobacillus raoultii</name>
    <dbReference type="NCBI Taxonomy" id="1987503"/>
    <lineage>
        <taxon>Bacteria</taxon>
        <taxon>Bacillati</taxon>
        <taxon>Bacillota</taxon>
        <taxon>Bacilli</taxon>
        <taxon>Lactobacillales</taxon>
        <taxon>Lactobacillaceae</taxon>
        <taxon>Lentilactobacillus</taxon>
    </lineage>
</organism>
<comment type="caution">
    <text evidence="3">The sequence shown here is derived from an EMBL/GenBank/DDBJ whole genome shotgun (WGS) entry which is preliminary data.</text>
</comment>
<reference evidence="4" key="1">
    <citation type="journal article" date="2019" name="Int. J. Syst. Evol. Microbiol.">
        <title>The Global Catalogue of Microorganisms (GCM) 10K type strain sequencing project: providing services to taxonomists for standard genome sequencing and annotation.</title>
        <authorList>
            <consortium name="The Broad Institute Genomics Platform"/>
            <consortium name="The Broad Institute Genome Sequencing Center for Infectious Disease"/>
            <person name="Wu L."/>
            <person name="Ma J."/>
        </authorList>
    </citation>
    <scope>NUCLEOTIDE SEQUENCE [LARGE SCALE GENOMIC DNA]</scope>
    <source>
        <strain evidence="4">CCUG 71848</strain>
    </source>
</reference>